<keyword evidence="2" id="KW-1003">Cell membrane</keyword>
<organism evidence="7 8">
    <name type="scientific">Sphingomonas naasensis</name>
    <dbReference type="NCBI Taxonomy" id="1344951"/>
    <lineage>
        <taxon>Bacteria</taxon>
        <taxon>Pseudomonadati</taxon>
        <taxon>Pseudomonadota</taxon>
        <taxon>Alphaproteobacteria</taxon>
        <taxon>Sphingomonadales</taxon>
        <taxon>Sphingomonadaceae</taxon>
        <taxon>Sphingomonas</taxon>
    </lineage>
</organism>
<feature type="transmembrane region" description="Helical" evidence="6">
    <location>
        <begin position="354"/>
        <end position="374"/>
    </location>
</feature>
<evidence type="ECO:0000256" key="2">
    <source>
        <dbReference type="ARBA" id="ARBA00022475"/>
    </source>
</evidence>
<evidence type="ECO:0000256" key="6">
    <source>
        <dbReference type="SAM" id="Phobius"/>
    </source>
</evidence>
<feature type="transmembrane region" description="Helical" evidence="6">
    <location>
        <begin position="43"/>
        <end position="66"/>
    </location>
</feature>
<comment type="caution">
    <text evidence="7">The sequence shown here is derived from an EMBL/GenBank/DDBJ whole genome shotgun (WGS) entry which is preliminary data.</text>
</comment>
<feature type="transmembrane region" description="Helical" evidence="6">
    <location>
        <begin position="141"/>
        <end position="162"/>
    </location>
</feature>
<evidence type="ECO:0000256" key="4">
    <source>
        <dbReference type="ARBA" id="ARBA00022989"/>
    </source>
</evidence>
<gene>
    <name evidence="7" type="ORF">E5A74_06745</name>
</gene>
<dbReference type="SUPFAM" id="SSF103473">
    <property type="entry name" value="MFS general substrate transporter"/>
    <property type="match status" value="1"/>
</dbReference>
<sequence>MTSGRGRVGGAFAPVTALFFAWGFVSANNDPLIAAMRAIFHLSYTAALFTQIVSFVAFATMSLPLAWVLGRVGALRTILAALATMLLACLILQGTALVPHFALVLAGLFVLASGVVGLQVAANPLAALLGPPERSAFRLTLAHGFNALGMVCGVHFGARLILGSEGLRAGATQAAGIGAVSRAFLIIAAILLGLVLLVALARRQIAAVAIAAPAGARLRDALHARWALLGAGGIALYVGAEVTIGSLLILYLAAPQGAGLSLADAGARVASFYWGGALVGRFAGSWALRHLPAARLLAAAATVAAALCAGALLMQGPSSAWCLMAVGLFNSVMFPAIFALTLERSTASASATSGLLCAAIGAGAVVPLLAGQIADRIGLHWSFAVALLAYCYILGFAVAASARRAPQAAFLSR</sequence>
<dbReference type="RefSeq" id="WP_135983489.1">
    <property type="nucleotide sequence ID" value="NZ_JAASQM010000002.1"/>
</dbReference>
<dbReference type="Proteomes" id="UP000309848">
    <property type="component" value="Unassembled WGS sequence"/>
</dbReference>
<dbReference type="PANTHER" id="PTHR43702:SF3">
    <property type="entry name" value="PROTEIN TSGA"/>
    <property type="match status" value="1"/>
</dbReference>
<dbReference type="PANTHER" id="PTHR43702">
    <property type="entry name" value="L-FUCOSE-PROTON SYMPORTER"/>
    <property type="match status" value="1"/>
</dbReference>
<evidence type="ECO:0000256" key="1">
    <source>
        <dbReference type="ARBA" id="ARBA00004429"/>
    </source>
</evidence>
<dbReference type="Gene3D" id="1.20.1250.20">
    <property type="entry name" value="MFS general substrate transporter like domains"/>
    <property type="match status" value="2"/>
</dbReference>
<evidence type="ECO:0000313" key="7">
    <source>
        <dbReference type="EMBL" id="TGX44473.1"/>
    </source>
</evidence>
<keyword evidence="5 6" id="KW-0472">Membrane</keyword>
<proteinExistence type="predicted"/>
<feature type="transmembrane region" description="Helical" evidence="6">
    <location>
        <begin position="174"/>
        <end position="200"/>
    </location>
</feature>
<dbReference type="InterPro" id="IPR036259">
    <property type="entry name" value="MFS_trans_sf"/>
</dbReference>
<dbReference type="GO" id="GO:0005886">
    <property type="term" value="C:plasma membrane"/>
    <property type="evidence" value="ECO:0007669"/>
    <property type="project" value="UniProtKB-SubCell"/>
</dbReference>
<feature type="transmembrane region" description="Helical" evidence="6">
    <location>
        <begin position="78"/>
        <end position="98"/>
    </location>
</feature>
<dbReference type="AlphaFoldDB" id="A0A4S1WNJ1"/>
<dbReference type="EMBL" id="SRXU01000002">
    <property type="protein sequence ID" value="TGX44473.1"/>
    <property type="molecule type" value="Genomic_DNA"/>
</dbReference>
<dbReference type="InterPro" id="IPR050375">
    <property type="entry name" value="MFS_TsgA-like"/>
</dbReference>
<keyword evidence="4 6" id="KW-1133">Transmembrane helix</keyword>
<evidence type="ECO:0000256" key="5">
    <source>
        <dbReference type="ARBA" id="ARBA00023136"/>
    </source>
</evidence>
<feature type="transmembrane region" description="Helical" evidence="6">
    <location>
        <begin position="104"/>
        <end position="129"/>
    </location>
</feature>
<reference evidence="7 8" key="1">
    <citation type="submission" date="2019-04" db="EMBL/GenBank/DDBJ databases">
        <title>Sphingomonas psychrotolerans sp. nov., isolated from soil in the Tianshan Mountains, Xinjiang, China.</title>
        <authorList>
            <person name="Luo Y."/>
            <person name="Sheng H."/>
        </authorList>
    </citation>
    <scope>NUCLEOTIDE SEQUENCE [LARGE SCALE GENOMIC DNA]</scope>
    <source>
        <strain evidence="7 8">KIS18-15</strain>
    </source>
</reference>
<dbReference type="InterPro" id="IPR011701">
    <property type="entry name" value="MFS"/>
</dbReference>
<evidence type="ECO:0000313" key="8">
    <source>
        <dbReference type="Proteomes" id="UP000309848"/>
    </source>
</evidence>
<dbReference type="Pfam" id="PF07690">
    <property type="entry name" value="MFS_1"/>
    <property type="match status" value="1"/>
</dbReference>
<comment type="subcellular location">
    <subcellularLocation>
        <location evidence="1">Cell inner membrane</location>
        <topology evidence="1">Multi-pass membrane protein</topology>
    </subcellularLocation>
</comment>
<feature type="transmembrane region" description="Helical" evidence="6">
    <location>
        <begin position="380"/>
        <end position="402"/>
    </location>
</feature>
<dbReference type="GO" id="GO:0022857">
    <property type="term" value="F:transmembrane transporter activity"/>
    <property type="evidence" value="ECO:0007669"/>
    <property type="project" value="InterPro"/>
</dbReference>
<feature type="transmembrane region" description="Helical" evidence="6">
    <location>
        <begin position="296"/>
        <end position="314"/>
    </location>
</feature>
<feature type="transmembrane region" description="Helical" evidence="6">
    <location>
        <begin position="320"/>
        <end position="342"/>
    </location>
</feature>
<keyword evidence="3 6" id="KW-0812">Transmembrane</keyword>
<feature type="transmembrane region" description="Helical" evidence="6">
    <location>
        <begin position="226"/>
        <end position="253"/>
    </location>
</feature>
<accession>A0A4S1WNJ1</accession>
<name>A0A4S1WNJ1_9SPHN</name>
<keyword evidence="8" id="KW-1185">Reference proteome</keyword>
<evidence type="ECO:0000256" key="3">
    <source>
        <dbReference type="ARBA" id="ARBA00022692"/>
    </source>
</evidence>
<protein>
    <submittedName>
        <fullName evidence="7">Glucose/galactose MFS transporter</fullName>
    </submittedName>
</protein>
<dbReference type="OrthoDB" id="9795150at2"/>